<dbReference type="Gene3D" id="3.40.50.300">
    <property type="entry name" value="P-loop containing nucleotide triphosphate hydrolases"/>
    <property type="match status" value="2"/>
</dbReference>
<sequence length="721" mass="80838">MSDDISHILDGLNDAQREAVGAPPGHRLVLAGAGSGKTRVLTHRVAWLIEVEGVSPQSILAVTFTNKAAHEMRGRIERLVRVPASAMWVGTFHGIAHRLLRLHWREAKLPQTFQIIDSDDQYRLVRRTLKNLELDEARWPPRQMQGFINGCKEEGRRPQHLADTGDFARAQMIRVYTAYESARESAGLVDFAELLLRAHELVRDDRELQAHYRKRFRHLLVDEFQDTNTLQYAWIRVLAGDQAKVFVVGDDDQSIYSWRGARADNILRFAEDYPDTQTVRLEQNYRSTSTILSAANGLIRHNSGRLGKELWTDGAEGEPIDVYAAFNEIDEAQHVVTRIRGWLDDGGARSEVAILYRSNAQSRVLEEQLIRAEIPYRIYGGQKFFERAEIKDAMAYLRLIMARADDAAFERIVNTPTRGIGAATVDRIRAHARAEAMSLWQAADALAREGLPGRAANAVRAFLTLIDDLDAEVTNRDLREITETVIDRSGLKAHHGKDKSEKGEARVENLDELVSAARGFVADETEPGDALTQFLAHAALEAGENQAGEWDDCVQLMTLHAAKGLEFPQVFLVGLEEGLFPHQRSVEDPDGLEEERRLAYVGMTRAMQRLHLSHAELRRLHGSENLCAPSRFLREIPAEFLREIRPQAQVSRPMFDGRRGLIDTGAGPEGLNLGQRVAHKKFGEGVVLSFEGEGARARVQVNFDGAGSKWLMAGYANLQPI</sequence>
<protein>
    <recommendedName>
        <fullName evidence="9">DNA 3'-5' helicase</fullName>
        <ecNumber evidence="9">5.6.2.4</ecNumber>
    </recommendedName>
    <alternativeName>
        <fullName evidence="10">DNA 3'-5' helicase II</fullName>
    </alternativeName>
</protein>
<evidence type="ECO:0000256" key="11">
    <source>
        <dbReference type="ARBA" id="ARBA00048988"/>
    </source>
</evidence>
<dbReference type="PANTHER" id="PTHR11070:SF2">
    <property type="entry name" value="ATP-DEPENDENT DNA HELICASE SRS2"/>
    <property type="match status" value="1"/>
</dbReference>
<keyword evidence="2 12" id="KW-0547">Nucleotide-binding</keyword>
<dbReference type="InterPro" id="IPR027417">
    <property type="entry name" value="P-loop_NTPase"/>
</dbReference>
<evidence type="ECO:0000256" key="7">
    <source>
        <dbReference type="ARBA" id="ARBA00023235"/>
    </source>
</evidence>
<evidence type="ECO:0000259" key="14">
    <source>
        <dbReference type="PROSITE" id="PS51217"/>
    </source>
</evidence>
<dbReference type="InterPro" id="IPR014016">
    <property type="entry name" value="UvrD-like_ATP-bd"/>
</dbReference>
<dbReference type="PANTHER" id="PTHR11070">
    <property type="entry name" value="UVRD / RECB / PCRA DNA HELICASE FAMILY MEMBER"/>
    <property type="match status" value="1"/>
</dbReference>
<comment type="catalytic activity">
    <reaction evidence="8">
        <text>Couples ATP hydrolysis with the unwinding of duplex DNA by translocating in the 3'-5' direction.</text>
        <dbReference type="EC" id="5.6.2.4"/>
    </reaction>
</comment>
<keyword evidence="6" id="KW-0238">DNA-binding</keyword>
<evidence type="ECO:0000256" key="5">
    <source>
        <dbReference type="ARBA" id="ARBA00022840"/>
    </source>
</evidence>
<feature type="domain" description="UvrD-like helicase C-terminal" evidence="14">
    <location>
        <begin position="289"/>
        <end position="564"/>
    </location>
</feature>
<dbReference type="InterPro" id="IPR013986">
    <property type="entry name" value="DExx_box_DNA_helicase_dom_sf"/>
</dbReference>
<dbReference type="CDD" id="cd18807">
    <property type="entry name" value="SF1_C_UvrD"/>
    <property type="match status" value="1"/>
</dbReference>
<evidence type="ECO:0000313" key="15">
    <source>
        <dbReference type="EMBL" id="MDT0618157.1"/>
    </source>
</evidence>
<gene>
    <name evidence="15" type="primary">uvrD</name>
    <name evidence="15" type="synonym">mutU</name>
    <name evidence="15" type="synonym">recL</name>
    <name evidence="15" type="ORF">RM531_06700</name>
</gene>
<dbReference type="EC" id="5.6.2.4" evidence="9"/>
<dbReference type="CDD" id="cd17932">
    <property type="entry name" value="DEXQc_UvrD"/>
    <property type="match status" value="1"/>
</dbReference>
<dbReference type="GO" id="GO:0016787">
    <property type="term" value="F:hydrolase activity"/>
    <property type="evidence" value="ECO:0007669"/>
    <property type="project" value="UniProtKB-KW"/>
</dbReference>
<dbReference type="NCBIfam" id="NF008743">
    <property type="entry name" value="PRK11773.1"/>
    <property type="match status" value="1"/>
</dbReference>
<keyword evidence="5 12" id="KW-0067">ATP-binding</keyword>
<keyword evidence="3 12" id="KW-0378">Hydrolase</keyword>
<evidence type="ECO:0000256" key="12">
    <source>
        <dbReference type="PROSITE-ProRule" id="PRU00560"/>
    </source>
</evidence>
<dbReference type="RefSeq" id="WP_311658235.1">
    <property type="nucleotide sequence ID" value="NZ_JAVRHY010000005.1"/>
</dbReference>
<evidence type="ECO:0000256" key="6">
    <source>
        <dbReference type="ARBA" id="ARBA00023125"/>
    </source>
</evidence>
<evidence type="ECO:0000256" key="10">
    <source>
        <dbReference type="ARBA" id="ARBA00034923"/>
    </source>
</evidence>
<dbReference type="Pfam" id="PF00580">
    <property type="entry name" value="UvrD-helicase"/>
    <property type="match status" value="1"/>
</dbReference>
<dbReference type="PROSITE" id="PS51198">
    <property type="entry name" value="UVRD_HELICASE_ATP_BIND"/>
    <property type="match status" value="1"/>
</dbReference>
<comment type="catalytic activity">
    <reaction evidence="11">
        <text>ATP + H2O = ADP + phosphate + H(+)</text>
        <dbReference type="Rhea" id="RHEA:13065"/>
        <dbReference type="ChEBI" id="CHEBI:15377"/>
        <dbReference type="ChEBI" id="CHEBI:15378"/>
        <dbReference type="ChEBI" id="CHEBI:30616"/>
        <dbReference type="ChEBI" id="CHEBI:43474"/>
        <dbReference type="ChEBI" id="CHEBI:456216"/>
        <dbReference type="EC" id="5.6.2.4"/>
    </reaction>
</comment>
<feature type="binding site" evidence="12">
    <location>
        <begin position="31"/>
        <end position="38"/>
    </location>
    <ligand>
        <name>ATP</name>
        <dbReference type="ChEBI" id="CHEBI:30616"/>
    </ligand>
</feature>
<dbReference type="Gene3D" id="1.10.486.10">
    <property type="entry name" value="PCRA, domain 4"/>
    <property type="match status" value="1"/>
</dbReference>
<evidence type="ECO:0000256" key="9">
    <source>
        <dbReference type="ARBA" id="ARBA00034808"/>
    </source>
</evidence>
<evidence type="ECO:0000256" key="8">
    <source>
        <dbReference type="ARBA" id="ARBA00034617"/>
    </source>
</evidence>
<dbReference type="SUPFAM" id="SSF52540">
    <property type="entry name" value="P-loop containing nucleoside triphosphate hydrolases"/>
    <property type="match status" value="1"/>
</dbReference>
<evidence type="ECO:0000256" key="4">
    <source>
        <dbReference type="ARBA" id="ARBA00022806"/>
    </source>
</evidence>
<evidence type="ECO:0000256" key="3">
    <source>
        <dbReference type="ARBA" id="ARBA00022801"/>
    </source>
</evidence>
<organism evidence="15 16">
    <name type="scientific">Spectribacter acetivorans</name>
    <dbReference type="NCBI Taxonomy" id="3075603"/>
    <lineage>
        <taxon>Bacteria</taxon>
        <taxon>Pseudomonadati</taxon>
        <taxon>Pseudomonadota</taxon>
        <taxon>Gammaproteobacteria</taxon>
        <taxon>Salinisphaerales</taxon>
        <taxon>Salinisphaeraceae</taxon>
        <taxon>Spectribacter</taxon>
    </lineage>
</organism>
<comment type="similarity">
    <text evidence="1">Belongs to the helicase family. UvrD subfamily.</text>
</comment>
<feature type="domain" description="UvrD-like helicase ATP-binding" evidence="13">
    <location>
        <begin position="10"/>
        <end position="288"/>
    </location>
</feature>
<keyword evidence="4 12" id="KW-0347">Helicase</keyword>
<dbReference type="InterPro" id="IPR014017">
    <property type="entry name" value="DNA_helicase_UvrD-like_C"/>
</dbReference>
<dbReference type="Pfam" id="PF13361">
    <property type="entry name" value="UvrD_C"/>
    <property type="match status" value="1"/>
</dbReference>
<reference evidence="15 16" key="1">
    <citation type="submission" date="2023-09" db="EMBL/GenBank/DDBJ databases">
        <authorList>
            <person name="Rey-Velasco X."/>
        </authorList>
    </citation>
    <scope>NUCLEOTIDE SEQUENCE [LARGE SCALE GENOMIC DNA]</scope>
    <source>
        <strain evidence="15 16">P385</strain>
    </source>
</reference>
<name>A0ABU3B6S7_9GAMM</name>
<evidence type="ECO:0000256" key="1">
    <source>
        <dbReference type="ARBA" id="ARBA00009922"/>
    </source>
</evidence>
<comment type="caution">
    <text evidence="15">The sequence shown here is derived from an EMBL/GenBank/DDBJ whole genome shotgun (WGS) entry which is preliminary data.</text>
</comment>
<dbReference type="EMBL" id="JAVRHY010000005">
    <property type="protein sequence ID" value="MDT0618157.1"/>
    <property type="molecule type" value="Genomic_DNA"/>
</dbReference>
<dbReference type="PROSITE" id="PS51217">
    <property type="entry name" value="UVRD_HELICASE_CTER"/>
    <property type="match status" value="1"/>
</dbReference>
<accession>A0ABU3B6S7</accession>
<evidence type="ECO:0000313" key="16">
    <source>
        <dbReference type="Proteomes" id="UP001259982"/>
    </source>
</evidence>
<keyword evidence="16" id="KW-1185">Reference proteome</keyword>
<dbReference type="InterPro" id="IPR000212">
    <property type="entry name" value="DNA_helicase_UvrD/REP"/>
</dbReference>
<evidence type="ECO:0000256" key="2">
    <source>
        <dbReference type="ARBA" id="ARBA00022741"/>
    </source>
</evidence>
<dbReference type="Proteomes" id="UP001259982">
    <property type="component" value="Unassembled WGS sequence"/>
</dbReference>
<evidence type="ECO:0000259" key="13">
    <source>
        <dbReference type="PROSITE" id="PS51198"/>
    </source>
</evidence>
<keyword evidence="7" id="KW-0413">Isomerase</keyword>
<dbReference type="Gene3D" id="1.10.10.160">
    <property type="match status" value="1"/>
</dbReference>
<dbReference type="GO" id="GO:0003678">
    <property type="term" value="F:DNA helicase activity"/>
    <property type="evidence" value="ECO:0007669"/>
    <property type="project" value="UniProtKB-EC"/>
</dbReference>
<dbReference type="Pfam" id="PF21196">
    <property type="entry name" value="PcrA_UvrD_tudor"/>
    <property type="match status" value="1"/>
</dbReference>
<proteinExistence type="inferred from homology"/>